<dbReference type="Proteomes" id="UP000324585">
    <property type="component" value="Unassembled WGS sequence"/>
</dbReference>
<comment type="subcellular location">
    <subcellularLocation>
        <location evidence="4">Nucleus</location>
    </subcellularLocation>
</comment>
<dbReference type="SMART" id="SM00389">
    <property type="entry name" value="HOX"/>
    <property type="match status" value="1"/>
</dbReference>
<dbReference type="SUPFAM" id="SSF46689">
    <property type="entry name" value="Homeodomain-like"/>
    <property type="match status" value="1"/>
</dbReference>
<sequence length="313" mass="36161">MARANSAAAQPFRNVTQLDVGASFVPSSCASDEHQWLLPCRESIHQLELLLADKPGVVDLVRGNVESRAFAYAMQEDEVPLAYPGTDEDVDILVNGKFQLGSSARVAARVFPGARVQENLYAVSHEAEFEEFKKRLQLMRARCVAYSFYLTEELELQKDFRLVPDVEIHERRREIVMTFLRARQKLIRSYISCAMKVRAWNVQRMLFGKSFGRLDSSSVLWMWLFDNILKPYPKKAEKEQLAQQTGLSEMQIANWFINARMRFWRPLVTFICPERVLVLDKDVRAERVMKRRKEDAGSNIKPTIDEHVGLFLE</sequence>
<keyword evidence="3 4" id="KW-0539">Nucleus</keyword>
<dbReference type="PANTHER" id="PTHR11850">
    <property type="entry name" value="HOMEOBOX PROTEIN TRANSCRIPTION FACTORS"/>
    <property type="match status" value="1"/>
</dbReference>
<evidence type="ECO:0000259" key="5">
    <source>
        <dbReference type="PROSITE" id="PS50071"/>
    </source>
</evidence>
<dbReference type="InterPro" id="IPR050224">
    <property type="entry name" value="TALE_homeobox"/>
</dbReference>
<dbReference type="AlphaFoldDB" id="A0A5J4Z1K5"/>
<keyword evidence="7" id="KW-1185">Reference proteome</keyword>
<dbReference type="Gene3D" id="1.10.10.60">
    <property type="entry name" value="Homeodomain-like"/>
    <property type="match status" value="1"/>
</dbReference>
<dbReference type="GO" id="GO:0003677">
    <property type="term" value="F:DNA binding"/>
    <property type="evidence" value="ECO:0007669"/>
    <property type="project" value="UniProtKB-UniRule"/>
</dbReference>
<dbReference type="EMBL" id="VRMN01000002">
    <property type="protein sequence ID" value="KAA8496557.1"/>
    <property type="molecule type" value="Genomic_DNA"/>
</dbReference>
<gene>
    <name evidence="6" type="ORF">FVE85_0286</name>
</gene>
<name>A0A5J4Z1K5_PORPP</name>
<organism evidence="6 7">
    <name type="scientific">Porphyridium purpureum</name>
    <name type="common">Red alga</name>
    <name type="synonym">Porphyridium cruentum</name>
    <dbReference type="NCBI Taxonomy" id="35688"/>
    <lineage>
        <taxon>Eukaryota</taxon>
        <taxon>Rhodophyta</taxon>
        <taxon>Bangiophyceae</taxon>
        <taxon>Porphyridiales</taxon>
        <taxon>Porphyridiaceae</taxon>
        <taxon>Porphyridium</taxon>
    </lineage>
</organism>
<dbReference type="InterPro" id="IPR008422">
    <property type="entry name" value="KN_HD"/>
</dbReference>
<evidence type="ECO:0000256" key="1">
    <source>
        <dbReference type="ARBA" id="ARBA00023125"/>
    </source>
</evidence>
<dbReference type="GO" id="GO:0000981">
    <property type="term" value="F:DNA-binding transcription factor activity, RNA polymerase II-specific"/>
    <property type="evidence" value="ECO:0007669"/>
    <property type="project" value="InterPro"/>
</dbReference>
<dbReference type="Pfam" id="PF05920">
    <property type="entry name" value="Homeobox_KN"/>
    <property type="match status" value="1"/>
</dbReference>
<protein>
    <submittedName>
        <fullName evidence="6">BEL1-like homeodomain protein 10</fullName>
    </submittedName>
</protein>
<evidence type="ECO:0000313" key="7">
    <source>
        <dbReference type="Proteomes" id="UP000324585"/>
    </source>
</evidence>
<dbReference type="InterPro" id="IPR017970">
    <property type="entry name" value="Homeobox_CS"/>
</dbReference>
<evidence type="ECO:0000256" key="2">
    <source>
        <dbReference type="ARBA" id="ARBA00023155"/>
    </source>
</evidence>
<dbReference type="CDD" id="cd00086">
    <property type="entry name" value="homeodomain"/>
    <property type="match status" value="1"/>
</dbReference>
<dbReference type="GO" id="GO:0005634">
    <property type="term" value="C:nucleus"/>
    <property type="evidence" value="ECO:0007669"/>
    <property type="project" value="UniProtKB-SubCell"/>
</dbReference>
<evidence type="ECO:0000313" key="6">
    <source>
        <dbReference type="EMBL" id="KAA8496557.1"/>
    </source>
</evidence>
<dbReference type="OrthoDB" id="10056939at2759"/>
<dbReference type="InterPro" id="IPR001356">
    <property type="entry name" value="HD"/>
</dbReference>
<feature type="DNA-binding region" description="Homeobox" evidence="4">
    <location>
        <begin position="227"/>
        <end position="267"/>
    </location>
</feature>
<accession>A0A5J4Z1K5</accession>
<evidence type="ECO:0000256" key="3">
    <source>
        <dbReference type="ARBA" id="ARBA00023242"/>
    </source>
</evidence>
<dbReference type="InterPro" id="IPR009057">
    <property type="entry name" value="Homeodomain-like_sf"/>
</dbReference>
<comment type="caution">
    <text evidence="6">The sequence shown here is derived from an EMBL/GenBank/DDBJ whole genome shotgun (WGS) entry which is preliminary data.</text>
</comment>
<keyword evidence="1 4" id="KW-0238">DNA-binding</keyword>
<feature type="domain" description="Homeobox" evidence="5">
    <location>
        <begin position="225"/>
        <end position="266"/>
    </location>
</feature>
<dbReference type="PROSITE" id="PS50071">
    <property type="entry name" value="HOMEOBOX_2"/>
    <property type="match status" value="1"/>
</dbReference>
<proteinExistence type="predicted"/>
<reference evidence="7" key="1">
    <citation type="journal article" date="2019" name="Nat. Commun.">
        <title>Expansion of phycobilisome linker gene families in mesophilic red algae.</title>
        <authorList>
            <person name="Lee J."/>
            <person name="Kim D."/>
            <person name="Bhattacharya D."/>
            <person name="Yoon H.S."/>
        </authorList>
    </citation>
    <scope>NUCLEOTIDE SEQUENCE [LARGE SCALE GENOMIC DNA]</scope>
    <source>
        <strain evidence="7">CCMP 1328</strain>
    </source>
</reference>
<keyword evidence="2 4" id="KW-0371">Homeobox</keyword>
<evidence type="ECO:0000256" key="4">
    <source>
        <dbReference type="PROSITE-ProRule" id="PRU00108"/>
    </source>
</evidence>
<dbReference type="PROSITE" id="PS00027">
    <property type="entry name" value="HOMEOBOX_1"/>
    <property type="match status" value="1"/>
</dbReference>